<name>F0XXG0_AURAN</name>
<dbReference type="OMA" id="QWASALH"/>
<keyword evidence="1" id="KW-0677">Repeat</keyword>
<dbReference type="InterPro" id="IPR002885">
    <property type="entry name" value="PPR_rpt"/>
</dbReference>
<dbReference type="PANTHER" id="PTHR47447">
    <property type="entry name" value="OS03G0856100 PROTEIN"/>
    <property type="match status" value="1"/>
</dbReference>
<dbReference type="KEGG" id="aaf:AURANDRAFT_61206"/>
<dbReference type="PANTHER" id="PTHR47447:SF17">
    <property type="entry name" value="OS12G0638900 PROTEIN"/>
    <property type="match status" value="1"/>
</dbReference>
<dbReference type="OrthoDB" id="5588846at2759"/>
<reference evidence="3 4" key="1">
    <citation type="journal article" date="2011" name="Proc. Natl. Acad. Sci. U.S.A.">
        <title>Niche of harmful alga Aureococcus anophagefferens revealed through ecogenomics.</title>
        <authorList>
            <person name="Gobler C.J."/>
            <person name="Berry D.L."/>
            <person name="Dyhrman S.T."/>
            <person name="Wilhelm S.W."/>
            <person name="Salamov A."/>
            <person name="Lobanov A.V."/>
            <person name="Zhang Y."/>
            <person name="Collier J.L."/>
            <person name="Wurch L.L."/>
            <person name="Kustka A.B."/>
            <person name="Dill B.D."/>
            <person name="Shah M."/>
            <person name="VerBerkmoes N.C."/>
            <person name="Kuo A."/>
            <person name="Terry A."/>
            <person name="Pangilinan J."/>
            <person name="Lindquist E.A."/>
            <person name="Lucas S."/>
            <person name="Paulsen I.T."/>
            <person name="Hattenrath-Lehmann T.K."/>
            <person name="Talmage S.C."/>
            <person name="Walker E.A."/>
            <person name="Koch F."/>
            <person name="Burson A.M."/>
            <person name="Marcoval M.A."/>
            <person name="Tang Y.Z."/>
            <person name="Lecleir G.R."/>
            <person name="Coyne K.J."/>
            <person name="Berg G.M."/>
            <person name="Bertrand E.M."/>
            <person name="Saito M.A."/>
            <person name="Gladyshev V.N."/>
            <person name="Grigoriev I.V."/>
        </authorList>
    </citation>
    <scope>NUCLEOTIDE SEQUENCE [LARGE SCALE GENOMIC DNA]</scope>
    <source>
        <strain evidence="4">CCMP 1984</strain>
    </source>
</reference>
<dbReference type="Pfam" id="PF13041">
    <property type="entry name" value="PPR_2"/>
    <property type="match status" value="1"/>
</dbReference>
<evidence type="ECO:0000256" key="2">
    <source>
        <dbReference type="PROSITE-ProRule" id="PRU00708"/>
    </source>
</evidence>
<evidence type="ECO:0008006" key="5">
    <source>
        <dbReference type="Google" id="ProtNLM"/>
    </source>
</evidence>
<organism evidence="4">
    <name type="scientific">Aureococcus anophagefferens</name>
    <name type="common">Harmful bloom alga</name>
    <dbReference type="NCBI Taxonomy" id="44056"/>
    <lineage>
        <taxon>Eukaryota</taxon>
        <taxon>Sar</taxon>
        <taxon>Stramenopiles</taxon>
        <taxon>Ochrophyta</taxon>
        <taxon>Pelagophyceae</taxon>
        <taxon>Pelagomonadales</taxon>
        <taxon>Pelagomonadaceae</taxon>
        <taxon>Aureococcus</taxon>
    </lineage>
</organism>
<dbReference type="RefSeq" id="XP_009033045.1">
    <property type="nucleotide sequence ID" value="XM_009034797.1"/>
</dbReference>
<dbReference type="InterPro" id="IPR011990">
    <property type="entry name" value="TPR-like_helical_dom_sf"/>
</dbReference>
<evidence type="ECO:0000313" key="4">
    <source>
        <dbReference type="Proteomes" id="UP000002729"/>
    </source>
</evidence>
<keyword evidence="4" id="KW-1185">Reference proteome</keyword>
<dbReference type="NCBIfam" id="TIGR00756">
    <property type="entry name" value="PPR"/>
    <property type="match status" value="2"/>
</dbReference>
<dbReference type="Gene3D" id="1.25.40.10">
    <property type="entry name" value="Tetratricopeptide repeat domain"/>
    <property type="match status" value="1"/>
</dbReference>
<gene>
    <name evidence="3" type="ORF">AURANDRAFT_61206</name>
</gene>
<feature type="repeat" description="PPR" evidence="2">
    <location>
        <begin position="178"/>
        <end position="212"/>
    </location>
</feature>
<feature type="repeat" description="PPR" evidence="2">
    <location>
        <begin position="213"/>
        <end position="247"/>
    </location>
</feature>
<dbReference type="GeneID" id="20223366"/>
<dbReference type="EMBL" id="GL833121">
    <property type="protein sequence ID" value="EGB11936.1"/>
    <property type="molecule type" value="Genomic_DNA"/>
</dbReference>
<protein>
    <recommendedName>
        <fullName evidence="5">Pentacotripeptide-repeat region of PRORP domain-containing protein</fullName>
    </recommendedName>
</protein>
<dbReference type="InParanoid" id="F0XXG0"/>
<evidence type="ECO:0000256" key="1">
    <source>
        <dbReference type="ARBA" id="ARBA00022737"/>
    </source>
</evidence>
<evidence type="ECO:0000313" key="3">
    <source>
        <dbReference type="EMBL" id="EGB11936.1"/>
    </source>
</evidence>
<dbReference type="Proteomes" id="UP000002729">
    <property type="component" value="Unassembled WGS sequence"/>
</dbReference>
<accession>F0XXG0</accession>
<dbReference type="eggNOG" id="KOG4197">
    <property type="taxonomic scope" value="Eukaryota"/>
</dbReference>
<proteinExistence type="predicted"/>
<dbReference type="AlphaFoldDB" id="F0XXG0"/>
<sequence>MERAFKGRVLAVRLAPCADPARARADGHFHGGSCWVRFERAAAARAASRAGEIDLGGRVAKICLSRMKAPDPLAGDRPGRGAVFARLRDAATLAAVDGVVAELRPLLDAREYTLVFAALGRVRADGRVRPLLDEARRAGRADVICYNAAISAAGSAGDRALALGVLRALVGDPAAEPDAISYNAAIAACERAGDCDGALRLFASLKRRGLRPTAVSYNAVVAACARGGRWAAALECLGRMPGDGVPPDSVVYHAVVGACEAAGEGDAATAAYAAALDGGALDARALWDADGAFLLPRVQGPDVAVAAARLALRDVVDEPETRPFFSLAGTVAALDPETGETYDAAGDDLVIRADCDASLAAVADLLRDAFPQLDAAPAKGAVAVTWASLREWKRTAPR</sequence>
<dbReference type="PROSITE" id="PS51375">
    <property type="entry name" value="PPR"/>
    <property type="match status" value="2"/>
</dbReference>